<dbReference type="EMBL" id="CM001403">
    <property type="protein sequence ID" value="EHQ29495.1"/>
    <property type="molecule type" value="Genomic_DNA"/>
</dbReference>
<dbReference type="RefSeq" id="WP_008510730.1">
    <property type="nucleotide sequence ID" value="NZ_CM001403.1"/>
</dbReference>
<sequence length="124" mass="13317">MGLPDFYTFNPISATWTVSTPAPTPLYRAGAIAFVYGNKTYIGSGNYYLTGTNNGIIGEYIPYIYDLNASTWSTGLSIPVLMYDATNESATFASPGGGGGGFGSTDGLNYFYRGNANVIWQYKP</sequence>
<protein>
    <recommendedName>
        <fullName evidence="3">Kelch repeat type 1-containing protein</fullName>
    </recommendedName>
</protein>
<dbReference type="SUPFAM" id="SSF117281">
    <property type="entry name" value="Kelch motif"/>
    <property type="match status" value="1"/>
</dbReference>
<evidence type="ECO:0000313" key="1">
    <source>
        <dbReference type="EMBL" id="EHQ29495.1"/>
    </source>
</evidence>
<dbReference type="Gene3D" id="2.120.10.80">
    <property type="entry name" value="Kelch-type beta propeller"/>
    <property type="match status" value="1"/>
</dbReference>
<evidence type="ECO:0008006" key="3">
    <source>
        <dbReference type="Google" id="ProtNLM"/>
    </source>
</evidence>
<dbReference type="AlphaFoldDB" id="H1Y9B7"/>
<dbReference type="OrthoDB" id="1493708at2"/>
<name>H1Y9B7_9SPHI</name>
<evidence type="ECO:0000313" key="2">
    <source>
        <dbReference type="Proteomes" id="UP000002774"/>
    </source>
</evidence>
<dbReference type="Proteomes" id="UP000002774">
    <property type="component" value="Chromosome"/>
</dbReference>
<proteinExistence type="predicted"/>
<dbReference type="InterPro" id="IPR015915">
    <property type="entry name" value="Kelch-typ_b-propeller"/>
</dbReference>
<dbReference type="STRING" id="714943.Mucpa_5423"/>
<dbReference type="HOGENOM" id="CLU_2001297_0_0_10"/>
<keyword evidence="2" id="KW-1185">Reference proteome</keyword>
<reference evidence="1" key="1">
    <citation type="submission" date="2011-09" db="EMBL/GenBank/DDBJ databases">
        <title>The permanent draft genome of Mucilaginibacter paludis DSM 18603.</title>
        <authorList>
            <consortium name="US DOE Joint Genome Institute (JGI-PGF)"/>
            <person name="Lucas S."/>
            <person name="Han J."/>
            <person name="Lapidus A."/>
            <person name="Bruce D."/>
            <person name="Goodwin L."/>
            <person name="Pitluck S."/>
            <person name="Peters L."/>
            <person name="Kyrpides N."/>
            <person name="Mavromatis K."/>
            <person name="Ivanova N."/>
            <person name="Mikhailova N."/>
            <person name="Held B."/>
            <person name="Detter J.C."/>
            <person name="Tapia R."/>
            <person name="Han C."/>
            <person name="Land M."/>
            <person name="Hauser L."/>
            <person name="Markowitz V."/>
            <person name="Cheng J.-F."/>
            <person name="Hugenholtz P."/>
            <person name="Woyke T."/>
            <person name="Wu D."/>
            <person name="Tindall B."/>
            <person name="Brambilla E."/>
            <person name="Klenk H.-P."/>
            <person name="Eisen J.A."/>
        </authorList>
    </citation>
    <scope>NUCLEOTIDE SEQUENCE [LARGE SCALE GENOMIC DNA]</scope>
    <source>
        <strain evidence="1">DSM 18603</strain>
    </source>
</reference>
<gene>
    <name evidence="1" type="ORF">Mucpa_5423</name>
</gene>
<accession>H1Y9B7</accession>
<organism evidence="1 2">
    <name type="scientific">Mucilaginibacter paludis DSM 18603</name>
    <dbReference type="NCBI Taxonomy" id="714943"/>
    <lineage>
        <taxon>Bacteria</taxon>
        <taxon>Pseudomonadati</taxon>
        <taxon>Bacteroidota</taxon>
        <taxon>Sphingobacteriia</taxon>
        <taxon>Sphingobacteriales</taxon>
        <taxon>Sphingobacteriaceae</taxon>
        <taxon>Mucilaginibacter</taxon>
    </lineage>
</organism>